<protein>
    <submittedName>
        <fullName evidence="3">Antitoxin HicB</fullName>
    </submittedName>
</protein>
<dbReference type="Proteomes" id="UP000255169">
    <property type="component" value="Unassembled WGS sequence"/>
</dbReference>
<accession>A0A0A8VEW5</accession>
<dbReference type="AlphaFoldDB" id="A0A0A8VEW5"/>
<dbReference type="Pfam" id="PF15970">
    <property type="entry name" value="HicB-like_2"/>
    <property type="match status" value="1"/>
</dbReference>
<dbReference type="RefSeq" id="WP_004717922.1">
    <property type="nucleotide sequence ID" value="NZ_CCYO01000004.1"/>
</dbReference>
<name>A0A0A8VEW5_YERRU</name>
<evidence type="ECO:0000313" key="3">
    <source>
        <dbReference type="EMBL" id="SUQ01783.1"/>
    </source>
</evidence>
<organism evidence="2">
    <name type="scientific">Yersinia ruckeri</name>
    <dbReference type="NCBI Taxonomy" id="29486"/>
    <lineage>
        <taxon>Bacteria</taxon>
        <taxon>Pseudomonadati</taxon>
        <taxon>Pseudomonadota</taxon>
        <taxon>Gammaproteobacteria</taxon>
        <taxon>Enterobacterales</taxon>
        <taxon>Yersiniaceae</taxon>
        <taxon>Yersinia</taxon>
    </lineage>
</organism>
<proteinExistence type="predicted"/>
<dbReference type="STRING" id="29486.UGYR_05170"/>
<evidence type="ECO:0000259" key="1">
    <source>
        <dbReference type="Pfam" id="PF15970"/>
    </source>
</evidence>
<evidence type="ECO:0000313" key="2">
    <source>
        <dbReference type="EMBL" id="CEK28292.1"/>
    </source>
</evidence>
<dbReference type="EMBL" id="LN681231">
    <property type="protein sequence ID" value="CEK28292.1"/>
    <property type="molecule type" value="Genomic_DNA"/>
</dbReference>
<feature type="domain" description="HicB-like antitoxin of toxin-antitoxin system" evidence="1">
    <location>
        <begin position="3"/>
        <end position="83"/>
    </location>
</feature>
<keyword evidence="4" id="KW-1185">Reference proteome</keyword>
<dbReference type="GeneID" id="66880182"/>
<dbReference type="InterPro" id="IPR035069">
    <property type="entry name" value="TTHA1013/TTHA0281-like"/>
</dbReference>
<evidence type="ECO:0000313" key="4">
    <source>
        <dbReference type="Proteomes" id="UP000255169"/>
    </source>
</evidence>
<dbReference type="EMBL" id="UHJG01000001">
    <property type="protein sequence ID" value="SUQ01783.1"/>
    <property type="molecule type" value="Genomic_DNA"/>
</dbReference>
<dbReference type="InterPro" id="IPR031807">
    <property type="entry name" value="HicB-like"/>
</dbReference>
<dbReference type="OrthoDB" id="5772151at2"/>
<dbReference type="SUPFAM" id="SSF143100">
    <property type="entry name" value="TTHA1013/TTHA0281-like"/>
    <property type="match status" value="1"/>
</dbReference>
<gene>
    <name evidence="3" type="primary">hicB</name>
    <name evidence="2" type="ORF">CSF007_12770</name>
    <name evidence="3" type="ORF">NCTC10476_03165</name>
</gene>
<reference evidence="3 4" key="2">
    <citation type="submission" date="2018-06" db="EMBL/GenBank/DDBJ databases">
        <authorList>
            <consortium name="Pathogen Informatics"/>
            <person name="Doyle S."/>
        </authorList>
    </citation>
    <scope>NUCLEOTIDE SEQUENCE [LARGE SCALE GENOMIC DNA]</scope>
    <source>
        <strain evidence="3 4">NCTC10476</strain>
    </source>
</reference>
<dbReference type="Gene3D" id="3.30.160.250">
    <property type="match status" value="1"/>
</dbReference>
<sequence>MFSYPASYVFDEASGEYQIHFRDFPEVQSVTYSVEDVELEAQDSVKSAIAMEMEERRPIPEPSVLQADEFAVHLPMLVTLKAELHNAMIATGTRKADLARKLGLNAAQMDRLLDVDYASKVEALEQTLFLLGYEAHAVVRKIDVEN</sequence>
<reference evidence="2" key="1">
    <citation type="journal article" date="2015" name="Genome Announc.">
        <title>Complete Genome Sequence of Yersinia ruckeri Strain CSF007-82, Etiologic Agent of Red Mouth Disease in Salmonid Fish.</title>
        <authorList>
            <person name="Nelson M.C."/>
            <person name="LaPatra S.E."/>
            <person name="Welch T.J."/>
            <person name="Graf J."/>
        </authorList>
    </citation>
    <scope>NUCLEOTIDE SEQUENCE</scope>
    <source>
        <strain evidence="2">CSF007-82</strain>
    </source>
</reference>